<protein>
    <submittedName>
        <fullName evidence="1">Uncharacterized protein</fullName>
    </submittedName>
</protein>
<proteinExistence type="predicted"/>
<name>A0A6J5M9V2_9CAUD</name>
<organism evidence="1">
    <name type="scientific">uncultured Caudovirales phage</name>
    <dbReference type="NCBI Taxonomy" id="2100421"/>
    <lineage>
        <taxon>Viruses</taxon>
        <taxon>Duplodnaviria</taxon>
        <taxon>Heunggongvirae</taxon>
        <taxon>Uroviricota</taxon>
        <taxon>Caudoviricetes</taxon>
        <taxon>Peduoviridae</taxon>
        <taxon>Maltschvirus</taxon>
        <taxon>Maltschvirus maltsch</taxon>
    </lineage>
</organism>
<dbReference type="EMBL" id="LR796418">
    <property type="protein sequence ID" value="CAB4143785.1"/>
    <property type="molecule type" value="Genomic_DNA"/>
</dbReference>
<evidence type="ECO:0000313" key="1">
    <source>
        <dbReference type="EMBL" id="CAB4143785.1"/>
    </source>
</evidence>
<gene>
    <name evidence="1" type="ORF">UFOVP436_238</name>
    <name evidence="2" type="ORF">UFOVP784_238</name>
</gene>
<evidence type="ECO:0000313" key="2">
    <source>
        <dbReference type="EMBL" id="CAB4163022.1"/>
    </source>
</evidence>
<sequence length="131" mass="14843">MSDYPEKVPNSLPIKNFNFNLDSSIETKKEIISQLSNIDDRIEKIIQRFSIDDFPVVQVILNMTHDKETLKGLGKALDRVADLIEVKDNLASKLKIINLAEKDPSWFAYTFGDFSSNIDSDISSLFGDTNE</sequence>
<dbReference type="EMBL" id="LR796737">
    <property type="protein sequence ID" value="CAB4163022.1"/>
    <property type="molecule type" value="Genomic_DNA"/>
</dbReference>
<reference evidence="1" key="1">
    <citation type="submission" date="2020-04" db="EMBL/GenBank/DDBJ databases">
        <authorList>
            <person name="Chiriac C."/>
            <person name="Salcher M."/>
            <person name="Ghai R."/>
            <person name="Kavagutti S V."/>
        </authorList>
    </citation>
    <scope>NUCLEOTIDE SEQUENCE</scope>
</reference>
<accession>A0A6J5M9V2</accession>